<sequence>MTLNTFKKLTSLLTLTAVFSGTGAWAVLDIPTTNITGISSFITRACTLAGWFFTFIMIIAIVMILVAAFFFLTAGDNATTRSKAKDFLLYAIVGIIIAIMPYPILAIVSTFFGAGTINPC</sequence>
<gene>
    <name evidence="2" type="ORF">A2828_00810</name>
</gene>
<proteinExistence type="predicted"/>
<keyword evidence="1" id="KW-1133">Transmembrane helix</keyword>
<name>A0A1G2PDY5_9BACT</name>
<reference evidence="2 3" key="1">
    <citation type="journal article" date="2016" name="Nat. Commun.">
        <title>Thousands of microbial genomes shed light on interconnected biogeochemical processes in an aquifer system.</title>
        <authorList>
            <person name="Anantharaman K."/>
            <person name="Brown C.T."/>
            <person name="Hug L.A."/>
            <person name="Sharon I."/>
            <person name="Castelle C.J."/>
            <person name="Probst A.J."/>
            <person name="Thomas B.C."/>
            <person name="Singh A."/>
            <person name="Wilkins M.J."/>
            <person name="Karaoz U."/>
            <person name="Brodie E.L."/>
            <person name="Williams K.H."/>
            <person name="Hubbard S.S."/>
            <person name="Banfield J.F."/>
        </authorList>
    </citation>
    <scope>NUCLEOTIDE SEQUENCE [LARGE SCALE GENOMIC DNA]</scope>
</reference>
<organism evidence="2 3">
    <name type="scientific">Candidatus Terrybacteria bacterium RIFCSPHIGHO2_01_FULL_43_35</name>
    <dbReference type="NCBI Taxonomy" id="1802361"/>
    <lineage>
        <taxon>Bacteria</taxon>
        <taxon>Candidatus Terryibacteriota</taxon>
    </lineage>
</organism>
<evidence type="ECO:0000313" key="2">
    <source>
        <dbReference type="EMBL" id="OHA45949.1"/>
    </source>
</evidence>
<dbReference type="EMBL" id="MHSR01000024">
    <property type="protein sequence ID" value="OHA45949.1"/>
    <property type="molecule type" value="Genomic_DNA"/>
</dbReference>
<dbReference type="Proteomes" id="UP000178869">
    <property type="component" value="Unassembled WGS sequence"/>
</dbReference>
<feature type="transmembrane region" description="Helical" evidence="1">
    <location>
        <begin position="50"/>
        <end position="75"/>
    </location>
</feature>
<keyword evidence="1" id="KW-0472">Membrane</keyword>
<accession>A0A1G2PDY5</accession>
<evidence type="ECO:0000256" key="1">
    <source>
        <dbReference type="SAM" id="Phobius"/>
    </source>
</evidence>
<comment type="caution">
    <text evidence="2">The sequence shown here is derived from an EMBL/GenBank/DDBJ whole genome shotgun (WGS) entry which is preliminary data.</text>
</comment>
<dbReference type="AlphaFoldDB" id="A0A1G2PDY5"/>
<feature type="transmembrane region" description="Helical" evidence="1">
    <location>
        <begin position="87"/>
        <end position="112"/>
    </location>
</feature>
<evidence type="ECO:0000313" key="3">
    <source>
        <dbReference type="Proteomes" id="UP000178869"/>
    </source>
</evidence>
<protein>
    <submittedName>
        <fullName evidence="2">Uncharacterized protein</fullName>
    </submittedName>
</protein>
<keyword evidence="1" id="KW-0812">Transmembrane</keyword>